<sequence length="442" mass="48627">MPVIENTLVSLCRPKPHIVSLRRHDNSFAVMAGCEIPGDASMYGVGIRIGFYFLWFGIILASWIAASQTPLLRLFSLLFSTGALLAVVVRVSSGVSTSLSTPDPDNTATKYEDAEKDNIMRTVEVYIVMLLAFGEFFFLVPVYIWRILTCCNPTLNPMRWPRCRMGKAEGVLTWILLVALAGFHMWFWTEGIHDIKPDDGSESDGGHADNGECKEWGVLMAKVDIRSGSMIAVNIIFSAVVLFIALLIMATHAKMIHSPRSWRRPIEISNERRSGLQHLQNFFSFIVASVTVLAIELTVEWNGLSSNSNLNSIASVGQTIPLLVGLGLFLKTIYKWQYPDPRPPRSRRGSHSHGHGHGHSGGRGMSHKRRDSMTSTGYTYSTGYPGGGSRHGQCHQPGHGHGRGHGEEMKAVPIARPLPAVQMGEGGDRGTSRDDIRGPPTP</sequence>
<dbReference type="EMBL" id="JAKWBI020000108">
    <property type="protein sequence ID" value="KAJ2902576.1"/>
    <property type="molecule type" value="Genomic_DNA"/>
</dbReference>
<keyword evidence="4" id="KW-1185">Reference proteome</keyword>
<dbReference type="Proteomes" id="UP001201980">
    <property type="component" value="Unassembled WGS sequence"/>
</dbReference>
<dbReference type="SUPFAM" id="SSF81321">
    <property type="entry name" value="Family A G protein-coupled receptor-like"/>
    <property type="match status" value="1"/>
</dbReference>
<feature type="compositionally biased region" description="Low complexity" evidence="1">
    <location>
        <begin position="374"/>
        <end position="383"/>
    </location>
</feature>
<feature type="transmembrane region" description="Helical" evidence="2">
    <location>
        <begin position="45"/>
        <end position="64"/>
    </location>
</feature>
<name>A0AAD5RT59_9PEZI</name>
<comment type="caution">
    <text evidence="3">The sequence shown here is derived from an EMBL/GenBank/DDBJ whole genome shotgun (WGS) entry which is preliminary data.</text>
</comment>
<accession>A0AAD5RT59</accession>
<reference evidence="3" key="1">
    <citation type="submission" date="2022-07" db="EMBL/GenBank/DDBJ databases">
        <title>Draft genome sequence of Zalerion maritima ATCC 34329, a (micro)plastics degrading marine fungus.</title>
        <authorList>
            <person name="Paco A."/>
            <person name="Goncalves M.F.M."/>
            <person name="Rocha-Santos T.A.P."/>
            <person name="Alves A."/>
        </authorList>
    </citation>
    <scope>NUCLEOTIDE SEQUENCE</scope>
    <source>
        <strain evidence="3">ATCC 34329</strain>
    </source>
</reference>
<feature type="compositionally biased region" description="Basic and acidic residues" evidence="1">
    <location>
        <begin position="426"/>
        <end position="442"/>
    </location>
</feature>
<feature type="transmembrane region" description="Helical" evidence="2">
    <location>
        <begin position="282"/>
        <end position="301"/>
    </location>
</feature>
<dbReference type="AlphaFoldDB" id="A0AAD5RT59"/>
<protein>
    <submittedName>
        <fullName evidence="3">Uncharacterized protein</fullName>
    </submittedName>
</protein>
<feature type="transmembrane region" description="Helical" evidence="2">
    <location>
        <begin position="313"/>
        <end position="334"/>
    </location>
</feature>
<evidence type="ECO:0000256" key="1">
    <source>
        <dbReference type="SAM" id="MobiDB-lite"/>
    </source>
</evidence>
<evidence type="ECO:0000313" key="3">
    <source>
        <dbReference type="EMBL" id="KAJ2902576.1"/>
    </source>
</evidence>
<feature type="transmembrane region" description="Helical" evidence="2">
    <location>
        <begin position="169"/>
        <end position="188"/>
    </location>
</feature>
<evidence type="ECO:0000256" key="2">
    <source>
        <dbReference type="SAM" id="Phobius"/>
    </source>
</evidence>
<feature type="transmembrane region" description="Helical" evidence="2">
    <location>
        <begin position="125"/>
        <end position="148"/>
    </location>
</feature>
<feature type="compositionally biased region" description="Basic residues" evidence="1">
    <location>
        <begin position="344"/>
        <end position="370"/>
    </location>
</feature>
<organism evidence="3 4">
    <name type="scientific">Zalerion maritima</name>
    <dbReference type="NCBI Taxonomy" id="339359"/>
    <lineage>
        <taxon>Eukaryota</taxon>
        <taxon>Fungi</taxon>
        <taxon>Dikarya</taxon>
        <taxon>Ascomycota</taxon>
        <taxon>Pezizomycotina</taxon>
        <taxon>Sordariomycetes</taxon>
        <taxon>Lulworthiomycetidae</taxon>
        <taxon>Lulworthiales</taxon>
        <taxon>Lulworthiaceae</taxon>
        <taxon>Zalerion</taxon>
    </lineage>
</organism>
<evidence type="ECO:0000313" key="4">
    <source>
        <dbReference type="Proteomes" id="UP001201980"/>
    </source>
</evidence>
<feature type="transmembrane region" description="Helical" evidence="2">
    <location>
        <begin position="71"/>
        <end position="91"/>
    </location>
</feature>
<feature type="transmembrane region" description="Helical" evidence="2">
    <location>
        <begin position="229"/>
        <end position="250"/>
    </location>
</feature>
<proteinExistence type="predicted"/>
<keyword evidence="2" id="KW-0472">Membrane</keyword>
<keyword evidence="2" id="KW-1133">Transmembrane helix</keyword>
<gene>
    <name evidence="3" type="ORF">MKZ38_000336</name>
</gene>
<feature type="region of interest" description="Disordered" evidence="1">
    <location>
        <begin position="340"/>
        <end position="442"/>
    </location>
</feature>
<keyword evidence="2" id="KW-0812">Transmembrane</keyword>